<keyword evidence="2" id="KW-1185">Reference proteome</keyword>
<dbReference type="EMBL" id="LUGG01000003">
    <property type="protein sequence ID" value="OBZ76676.1"/>
    <property type="molecule type" value="Genomic_DNA"/>
</dbReference>
<organism evidence="1 2">
    <name type="scientific">Grifola frondosa</name>
    <name type="common">Maitake</name>
    <name type="synonym">Polyporus frondosus</name>
    <dbReference type="NCBI Taxonomy" id="5627"/>
    <lineage>
        <taxon>Eukaryota</taxon>
        <taxon>Fungi</taxon>
        <taxon>Dikarya</taxon>
        <taxon>Basidiomycota</taxon>
        <taxon>Agaricomycotina</taxon>
        <taxon>Agaricomycetes</taxon>
        <taxon>Polyporales</taxon>
        <taxon>Grifolaceae</taxon>
        <taxon>Grifola</taxon>
    </lineage>
</organism>
<evidence type="ECO:0000313" key="1">
    <source>
        <dbReference type="EMBL" id="OBZ76676.1"/>
    </source>
</evidence>
<dbReference type="Proteomes" id="UP000092993">
    <property type="component" value="Unassembled WGS sequence"/>
</dbReference>
<comment type="caution">
    <text evidence="1">The sequence shown here is derived from an EMBL/GenBank/DDBJ whole genome shotgun (WGS) entry which is preliminary data.</text>
</comment>
<evidence type="ECO:0000313" key="2">
    <source>
        <dbReference type="Proteomes" id="UP000092993"/>
    </source>
</evidence>
<dbReference type="AlphaFoldDB" id="A0A1C7MJW2"/>
<proteinExistence type="predicted"/>
<name>A0A1C7MJW2_GRIFR</name>
<accession>A0A1C7MJW2</accession>
<protein>
    <submittedName>
        <fullName evidence="1">Uncharacterized protein</fullName>
    </submittedName>
</protein>
<reference evidence="1 2" key="1">
    <citation type="submission" date="2016-03" db="EMBL/GenBank/DDBJ databases">
        <title>Whole genome sequencing of Grifola frondosa 9006-11.</title>
        <authorList>
            <person name="Min B."/>
            <person name="Park H."/>
            <person name="Kim J.-G."/>
            <person name="Cho H."/>
            <person name="Oh Y.-L."/>
            <person name="Kong W.-S."/>
            <person name="Choi I.-G."/>
        </authorList>
    </citation>
    <scope>NUCLEOTIDE SEQUENCE [LARGE SCALE GENOMIC DNA]</scope>
    <source>
        <strain evidence="1 2">9006-11</strain>
    </source>
</reference>
<gene>
    <name evidence="1" type="ORF">A0H81_03242</name>
</gene>
<sequence>MRNAHGYNLDFNLFVGNVPNPSSPPLPLLSPHPPISQVEVVYHKILTCGHHRPGGSCIACPPHTEILSTV</sequence>